<organism evidence="12 13">
    <name type="scientific">Roseospira goensis</name>
    <dbReference type="NCBI Taxonomy" id="391922"/>
    <lineage>
        <taxon>Bacteria</taxon>
        <taxon>Pseudomonadati</taxon>
        <taxon>Pseudomonadota</taxon>
        <taxon>Alphaproteobacteria</taxon>
        <taxon>Rhodospirillales</taxon>
        <taxon>Rhodospirillaceae</taxon>
        <taxon>Roseospira</taxon>
    </lineage>
</organism>
<feature type="binding site" evidence="11">
    <location>
        <position position="98"/>
    </location>
    <ligand>
        <name>substrate</name>
    </ligand>
</feature>
<keyword evidence="13" id="KW-1185">Reference proteome</keyword>
<keyword evidence="4 11" id="KW-0028">Amino-acid biosynthesis</keyword>
<dbReference type="EMBL" id="JACIGI010000032">
    <property type="protein sequence ID" value="MBB4287275.1"/>
    <property type="molecule type" value="Genomic_DNA"/>
</dbReference>
<evidence type="ECO:0000256" key="10">
    <source>
        <dbReference type="ARBA" id="ARBA00048567"/>
    </source>
</evidence>
<evidence type="ECO:0000256" key="4">
    <source>
        <dbReference type="ARBA" id="ARBA00022605"/>
    </source>
</evidence>
<dbReference type="CDD" id="cd00464">
    <property type="entry name" value="SK"/>
    <property type="match status" value="1"/>
</dbReference>
<evidence type="ECO:0000313" key="12">
    <source>
        <dbReference type="EMBL" id="MBB4287275.1"/>
    </source>
</evidence>
<keyword evidence="11" id="KW-0460">Magnesium</keyword>
<protein>
    <recommendedName>
        <fullName evidence="3 11">Shikimate kinase</fullName>
        <shortName evidence="11">SK</shortName>
        <ecNumber evidence="3 11">2.7.1.71</ecNumber>
    </recommendedName>
</protein>
<evidence type="ECO:0000256" key="5">
    <source>
        <dbReference type="ARBA" id="ARBA00022679"/>
    </source>
</evidence>
<dbReference type="InterPro" id="IPR027417">
    <property type="entry name" value="P-loop_NTPase"/>
</dbReference>
<dbReference type="GO" id="GO:0008652">
    <property type="term" value="P:amino acid biosynthetic process"/>
    <property type="evidence" value="ECO:0007669"/>
    <property type="project" value="UniProtKB-KW"/>
</dbReference>
<keyword evidence="11" id="KW-0963">Cytoplasm</keyword>
<dbReference type="PANTHER" id="PTHR21087">
    <property type="entry name" value="SHIKIMATE KINASE"/>
    <property type="match status" value="1"/>
</dbReference>
<feature type="binding site" evidence="11">
    <location>
        <begin position="30"/>
        <end position="35"/>
    </location>
    <ligand>
        <name>ATP</name>
        <dbReference type="ChEBI" id="CHEBI:30616"/>
    </ligand>
</feature>
<dbReference type="UniPathway" id="UPA00053">
    <property type="reaction ID" value="UER00088"/>
</dbReference>
<dbReference type="GO" id="GO:0000287">
    <property type="term" value="F:magnesium ion binding"/>
    <property type="evidence" value="ECO:0007669"/>
    <property type="project" value="UniProtKB-UniRule"/>
</dbReference>
<evidence type="ECO:0000256" key="6">
    <source>
        <dbReference type="ARBA" id="ARBA00022741"/>
    </source>
</evidence>
<dbReference type="NCBIfam" id="NF010552">
    <property type="entry name" value="PRK13946.1"/>
    <property type="match status" value="1"/>
</dbReference>
<name>A0A7W6S2M8_9PROT</name>
<keyword evidence="5 11" id="KW-0808">Transferase</keyword>
<reference evidence="12 13" key="1">
    <citation type="submission" date="2020-08" db="EMBL/GenBank/DDBJ databases">
        <title>Genome sequencing of Purple Non-Sulfur Bacteria from various extreme environments.</title>
        <authorList>
            <person name="Mayer M."/>
        </authorList>
    </citation>
    <scope>NUCLEOTIDE SEQUENCE [LARGE SCALE GENOMIC DNA]</scope>
    <source>
        <strain evidence="12 13">JA135</strain>
    </source>
</reference>
<dbReference type="InterPro" id="IPR023000">
    <property type="entry name" value="Shikimate_kinase_CS"/>
</dbReference>
<comment type="cofactor">
    <cofactor evidence="11">
        <name>Mg(2+)</name>
        <dbReference type="ChEBI" id="CHEBI:18420"/>
    </cofactor>
    <text evidence="11">Binds 1 Mg(2+) ion per subunit.</text>
</comment>
<comment type="subunit">
    <text evidence="11">Monomer.</text>
</comment>
<evidence type="ECO:0000256" key="2">
    <source>
        <dbReference type="ARBA" id="ARBA00006997"/>
    </source>
</evidence>
<dbReference type="RefSeq" id="WP_184436856.1">
    <property type="nucleotide sequence ID" value="NZ_JACIGI010000032.1"/>
</dbReference>
<dbReference type="InterPro" id="IPR031322">
    <property type="entry name" value="Shikimate/glucono_kinase"/>
</dbReference>
<keyword evidence="9 11" id="KW-0057">Aromatic amino acid biosynthesis</keyword>
<dbReference type="PROSITE" id="PS01128">
    <property type="entry name" value="SHIKIMATE_KINASE"/>
    <property type="match status" value="1"/>
</dbReference>
<dbReference type="PRINTS" id="PR01100">
    <property type="entry name" value="SHIKIMTKNASE"/>
</dbReference>
<evidence type="ECO:0000256" key="3">
    <source>
        <dbReference type="ARBA" id="ARBA00012154"/>
    </source>
</evidence>
<dbReference type="GO" id="GO:0004765">
    <property type="term" value="F:shikimate kinase activity"/>
    <property type="evidence" value="ECO:0007669"/>
    <property type="project" value="UniProtKB-UniRule"/>
</dbReference>
<feature type="binding site" evidence="11">
    <location>
        <position position="34"/>
    </location>
    <ligand>
        <name>Mg(2+)</name>
        <dbReference type="ChEBI" id="CHEBI:18420"/>
    </ligand>
</feature>
<comment type="function">
    <text evidence="11">Catalyzes the specific phosphorylation of the 3-hydroxyl group of shikimic acid using ATP as a cosubstrate.</text>
</comment>
<accession>A0A7W6S2M8</accession>
<keyword evidence="6 11" id="KW-0547">Nucleotide-binding</keyword>
<evidence type="ECO:0000256" key="9">
    <source>
        <dbReference type="ARBA" id="ARBA00023141"/>
    </source>
</evidence>
<gene>
    <name evidence="11" type="primary">aroK</name>
    <name evidence="12" type="ORF">GGD88_003021</name>
</gene>
<evidence type="ECO:0000256" key="11">
    <source>
        <dbReference type="HAMAP-Rule" id="MF_00109"/>
    </source>
</evidence>
<keyword evidence="11" id="KW-0479">Metal-binding</keyword>
<evidence type="ECO:0000313" key="13">
    <source>
        <dbReference type="Proteomes" id="UP000555728"/>
    </source>
</evidence>
<evidence type="ECO:0000256" key="1">
    <source>
        <dbReference type="ARBA" id="ARBA00004842"/>
    </source>
</evidence>
<comment type="pathway">
    <text evidence="1 11">Metabolic intermediate biosynthesis; chorismate biosynthesis; chorismate from D-erythrose 4-phosphate and phosphoenolpyruvate: step 5/7.</text>
</comment>
<evidence type="ECO:0000256" key="7">
    <source>
        <dbReference type="ARBA" id="ARBA00022777"/>
    </source>
</evidence>
<comment type="caution">
    <text evidence="11">Lacks conserved residue(s) required for the propagation of feature annotation.</text>
</comment>
<comment type="caution">
    <text evidence="12">The sequence shown here is derived from an EMBL/GenBank/DDBJ whole genome shotgun (WGS) entry which is preliminary data.</text>
</comment>
<sequence>MATARQCRERPAPTQRIDDPRTVVLVGLMGAGKSCVGRRLAARLERPFVDTDDEIVKAAGLSITDIFSVYGEAAFRDCERKVMARLLEGPSCVLAAGGGAFIAPQTRALIRARAVSVWLRADLDVLVARTAGRTHRPLLNTGDPRAKLKALMDDRYPVYAEADITVPTGTESADRTTAQVLEAVRDFVTAHPAGEAPPA</sequence>
<dbReference type="EC" id="2.7.1.71" evidence="3 11"/>
<dbReference type="InterPro" id="IPR000623">
    <property type="entry name" value="Shikimate_kinase/TSH1"/>
</dbReference>
<feature type="binding site" evidence="11">
    <location>
        <position position="155"/>
    </location>
    <ligand>
        <name>substrate</name>
    </ligand>
</feature>
<keyword evidence="8 11" id="KW-0067">ATP-binding</keyword>
<feature type="binding site" evidence="11">
    <location>
        <position position="76"/>
    </location>
    <ligand>
        <name>substrate</name>
    </ligand>
</feature>
<dbReference type="PANTHER" id="PTHR21087:SF16">
    <property type="entry name" value="SHIKIMATE KINASE 1, CHLOROPLASTIC"/>
    <property type="match status" value="1"/>
</dbReference>
<evidence type="ECO:0000256" key="8">
    <source>
        <dbReference type="ARBA" id="ARBA00022840"/>
    </source>
</evidence>
<feature type="binding site" evidence="11">
    <location>
        <position position="52"/>
    </location>
    <ligand>
        <name>substrate</name>
    </ligand>
</feature>
<comment type="subcellular location">
    <subcellularLocation>
        <location evidence="11">Cytoplasm</location>
    </subcellularLocation>
</comment>
<feature type="binding site" evidence="11">
    <location>
        <position position="136"/>
    </location>
    <ligand>
        <name>ATP</name>
        <dbReference type="ChEBI" id="CHEBI:30616"/>
    </ligand>
</feature>
<dbReference type="GO" id="GO:0005524">
    <property type="term" value="F:ATP binding"/>
    <property type="evidence" value="ECO:0007669"/>
    <property type="project" value="UniProtKB-UniRule"/>
</dbReference>
<dbReference type="Proteomes" id="UP000555728">
    <property type="component" value="Unassembled WGS sequence"/>
</dbReference>
<comment type="catalytic activity">
    <reaction evidence="10 11">
        <text>shikimate + ATP = 3-phosphoshikimate + ADP + H(+)</text>
        <dbReference type="Rhea" id="RHEA:13121"/>
        <dbReference type="ChEBI" id="CHEBI:15378"/>
        <dbReference type="ChEBI" id="CHEBI:30616"/>
        <dbReference type="ChEBI" id="CHEBI:36208"/>
        <dbReference type="ChEBI" id="CHEBI:145989"/>
        <dbReference type="ChEBI" id="CHEBI:456216"/>
        <dbReference type="EC" id="2.7.1.71"/>
    </reaction>
</comment>
<comment type="similarity">
    <text evidence="2 11">Belongs to the shikimate kinase family.</text>
</comment>
<keyword evidence="7 11" id="KW-0418">Kinase</keyword>
<dbReference type="GO" id="GO:0009423">
    <property type="term" value="P:chorismate biosynthetic process"/>
    <property type="evidence" value="ECO:0007669"/>
    <property type="project" value="UniProtKB-UniRule"/>
</dbReference>
<dbReference type="Gene3D" id="3.40.50.300">
    <property type="entry name" value="P-loop containing nucleotide triphosphate hydrolases"/>
    <property type="match status" value="1"/>
</dbReference>
<dbReference type="HAMAP" id="MF_00109">
    <property type="entry name" value="Shikimate_kinase"/>
    <property type="match status" value="1"/>
</dbReference>
<dbReference type="AlphaFoldDB" id="A0A7W6S2M8"/>
<dbReference type="GO" id="GO:0005829">
    <property type="term" value="C:cytosol"/>
    <property type="evidence" value="ECO:0007669"/>
    <property type="project" value="TreeGrafter"/>
</dbReference>
<dbReference type="Pfam" id="PF01202">
    <property type="entry name" value="SKI"/>
    <property type="match status" value="1"/>
</dbReference>
<proteinExistence type="inferred from homology"/>
<dbReference type="GO" id="GO:0009073">
    <property type="term" value="P:aromatic amino acid family biosynthetic process"/>
    <property type="evidence" value="ECO:0007669"/>
    <property type="project" value="UniProtKB-KW"/>
</dbReference>
<dbReference type="SUPFAM" id="SSF52540">
    <property type="entry name" value="P-loop containing nucleoside triphosphate hydrolases"/>
    <property type="match status" value="1"/>
</dbReference>